<keyword evidence="2" id="KW-1185">Reference proteome</keyword>
<dbReference type="EMBL" id="MG592610">
    <property type="protein sequence ID" value="AUR98005.1"/>
    <property type="molecule type" value="Genomic_DNA"/>
</dbReference>
<sequence length="60" mass="7007">MHILTESIYDAMYEELSILASESGADREYDFDSEEAFHNHLDTRLGEWDFTDEEYDLGAL</sequence>
<gene>
    <name evidence="1" type="ORF">NVP1245O_92</name>
</gene>
<reference evidence="1 2" key="1">
    <citation type="submission" date="2017-11" db="EMBL/GenBank/DDBJ databases">
        <title>A major lineage of nontailed dsDNA viruses as unrecognized killers of marine bacteria.</title>
        <authorList>
            <person name="Kauffman K.M."/>
            <person name="Hussain F.A."/>
            <person name="Yang J."/>
            <person name="Arevalo P."/>
            <person name="Brown J.M."/>
            <person name="Chang W.K."/>
            <person name="VanInsberghe D."/>
            <person name="Elsherbini J."/>
            <person name="Cutler M.B."/>
            <person name="Kelly L."/>
            <person name="Polz M.F."/>
        </authorList>
    </citation>
    <scope>NUCLEOTIDE SEQUENCE [LARGE SCALE GENOMIC DNA]</scope>
</reference>
<dbReference type="Proteomes" id="UP000272163">
    <property type="component" value="Segment"/>
</dbReference>
<proteinExistence type="predicted"/>
<name>A0A2I7RWH9_9CAUD</name>
<evidence type="ECO:0000313" key="2">
    <source>
        <dbReference type="Proteomes" id="UP000272163"/>
    </source>
</evidence>
<evidence type="ECO:0000313" key="1">
    <source>
        <dbReference type="EMBL" id="AUR98005.1"/>
    </source>
</evidence>
<organism evidence="1 2">
    <name type="scientific">Vibrio phage 1.245.O._10N.261.54.C7</name>
    <dbReference type="NCBI Taxonomy" id="1881236"/>
    <lineage>
        <taxon>Viruses</taxon>
        <taxon>Duplodnaviria</taxon>
        <taxon>Heunggongvirae</taxon>
        <taxon>Uroviricota</taxon>
        <taxon>Caudoviricetes</taxon>
        <taxon>Schitoviridae</taxon>
        <taxon>Pariacacavirus</taxon>
        <taxon>Pariacacavirus 1245O</taxon>
    </lineage>
</organism>
<accession>A0A2I7RWH9</accession>
<protein>
    <submittedName>
        <fullName evidence="1">Uncharacterized protein</fullName>
    </submittedName>
</protein>